<accession>A0A4R3MCE5</accession>
<protein>
    <submittedName>
        <fullName evidence="1">Uncharacterized protein</fullName>
    </submittedName>
</protein>
<reference evidence="1 2" key="1">
    <citation type="submission" date="2019-03" db="EMBL/GenBank/DDBJ databases">
        <title>Genomic Encyclopedia of Type Strains, Phase IV (KMG-IV): sequencing the most valuable type-strain genomes for metagenomic binning, comparative biology and taxonomic classification.</title>
        <authorList>
            <person name="Goeker M."/>
        </authorList>
    </citation>
    <scope>NUCLEOTIDE SEQUENCE [LARGE SCALE GENOMIC DNA]</scope>
    <source>
        <strain evidence="1 2">DSM 24591</strain>
    </source>
</reference>
<evidence type="ECO:0000313" key="2">
    <source>
        <dbReference type="Proteomes" id="UP000295525"/>
    </source>
</evidence>
<keyword evidence="2" id="KW-1185">Reference proteome</keyword>
<organism evidence="1 2">
    <name type="scientific">Paralcaligenes ureilyticus</name>
    <dbReference type="NCBI Taxonomy" id="627131"/>
    <lineage>
        <taxon>Bacteria</taxon>
        <taxon>Pseudomonadati</taxon>
        <taxon>Pseudomonadota</taxon>
        <taxon>Betaproteobacteria</taxon>
        <taxon>Burkholderiales</taxon>
        <taxon>Alcaligenaceae</taxon>
        <taxon>Paralcaligenes</taxon>
    </lineage>
</organism>
<sequence length="61" mass="6925">MSHMTMVWIWVKHGIKPHLLEGYVTSNNRGVETKTANVIGLYLNSPQNTVVFSVDEFLAIH</sequence>
<gene>
    <name evidence="1" type="ORF">EDC26_103286</name>
</gene>
<dbReference type="EMBL" id="SMAJ01000003">
    <property type="protein sequence ID" value="TCT09667.1"/>
    <property type="molecule type" value="Genomic_DNA"/>
</dbReference>
<dbReference type="Proteomes" id="UP000295525">
    <property type="component" value="Unassembled WGS sequence"/>
</dbReference>
<name>A0A4R3MCE5_9BURK</name>
<comment type="caution">
    <text evidence="1">The sequence shown here is derived from an EMBL/GenBank/DDBJ whole genome shotgun (WGS) entry which is preliminary data.</text>
</comment>
<dbReference type="RefSeq" id="WP_207915073.1">
    <property type="nucleotide sequence ID" value="NZ_SMAJ01000003.1"/>
</dbReference>
<evidence type="ECO:0000313" key="1">
    <source>
        <dbReference type="EMBL" id="TCT09667.1"/>
    </source>
</evidence>
<proteinExistence type="predicted"/>
<dbReference type="AlphaFoldDB" id="A0A4R3MCE5"/>